<protein>
    <recommendedName>
        <fullName evidence="4">Integral membrane protein</fullName>
    </recommendedName>
</protein>
<feature type="transmembrane region" description="Helical" evidence="1">
    <location>
        <begin position="6"/>
        <end position="24"/>
    </location>
</feature>
<organism evidence="2 3">
    <name type="scientific">Streptomyces pyxinae</name>
    <dbReference type="NCBI Taxonomy" id="2970734"/>
    <lineage>
        <taxon>Bacteria</taxon>
        <taxon>Bacillati</taxon>
        <taxon>Actinomycetota</taxon>
        <taxon>Actinomycetes</taxon>
        <taxon>Kitasatosporales</taxon>
        <taxon>Streptomycetaceae</taxon>
        <taxon>Streptomyces</taxon>
    </lineage>
</organism>
<name>A0ABT2CGX9_9ACTN</name>
<proteinExistence type="predicted"/>
<dbReference type="Proteomes" id="UP001431313">
    <property type="component" value="Unassembled WGS sequence"/>
</dbReference>
<feature type="transmembrane region" description="Helical" evidence="1">
    <location>
        <begin position="45"/>
        <end position="63"/>
    </location>
</feature>
<keyword evidence="3" id="KW-1185">Reference proteome</keyword>
<comment type="caution">
    <text evidence="2">The sequence shown here is derived from an EMBL/GenBank/DDBJ whole genome shotgun (WGS) entry which is preliminary data.</text>
</comment>
<keyword evidence="1" id="KW-0472">Membrane</keyword>
<dbReference type="EMBL" id="JANUGQ010000006">
    <property type="protein sequence ID" value="MCS0635869.1"/>
    <property type="molecule type" value="Genomic_DNA"/>
</dbReference>
<accession>A0ABT2CGX9</accession>
<gene>
    <name evidence="2" type="ORF">NX801_09355</name>
</gene>
<evidence type="ECO:0000313" key="2">
    <source>
        <dbReference type="EMBL" id="MCS0635869.1"/>
    </source>
</evidence>
<reference evidence="2" key="1">
    <citation type="submission" date="2022-08" db="EMBL/GenBank/DDBJ databases">
        <authorList>
            <person name="Somphong A."/>
            <person name="Phongsopitanun W."/>
        </authorList>
    </citation>
    <scope>NUCLEOTIDE SEQUENCE</scope>
    <source>
        <strain evidence="2">LP05-1</strain>
    </source>
</reference>
<sequence>MRLLFQVTFAVATLLEIVLIAVLIRRSVRKTSPRRTVSGGEWLSAAGYFAGPMVIVQLLVHGWDTLHPTDIALFAATFGLVTAALTERLRPRHPTAALATLTLPAALGLLGGLVGPGL</sequence>
<keyword evidence="1" id="KW-0812">Transmembrane</keyword>
<feature type="transmembrane region" description="Helical" evidence="1">
    <location>
        <begin position="69"/>
        <end position="85"/>
    </location>
</feature>
<evidence type="ECO:0000313" key="3">
    <source>
        <dbReference type="Proteomes" id="UP001431313"/>
    </source>
</evidence>
<dbReference type="RefSeq" id="WP_258786806.1">
    <property type="nucleotide sequence ID" value="NZ_JANUGQ010000006.1"/>
</dbReference>
<evidence type="ECO:0008006" key="4">
    <source>
        <dbReference type="Google" id="ProtNLM"/>
    </source>
</evidence>
<keyword evidence="1" id="KW-1133">Transmembrane helix</keyword>
<feature type="transmembrane region" description="Helical" evidence="1">
    <location>
        <begin position="97"/>
        <end position="115"/>
    </location>
</feature>
<evidence type="ECO:0000256" key="1">
    <source>
        <dbReference type="SAM" id="Phobius"/>
    </source>
</evidence>